<comment type="caution">
    <text evidence="1">The sequence shown here is derived from an EMBL/GenBank/DDBJ whole genome shotgun (WGS) entry which is preliminary data.</text>
</comment>
<dbReference type="InterPro" id="IPR023214">
    <property type="entry name" value="HAD_sf"/>
</dbReference>
<dbReference type="InterPro" id="IPR006353">
    <property type="entry name" value="HAD-SF_hydro_IIA_CECR5"/>
</dbReference>
<keyword evidence="2" id="KW-1185">Reference proteome</keyword>
<dbReference type="SUPFAM" id="SSF56784">
    <property type="entry name" value="HAD-like"/>
    <property type="match status" value="1"/>
</dbReference>
<sequence>MRFSKVIRVLQSNKRNIYVSPLLRFESCSPSSFSRRQLHSNNSPTSFGIAFDIDGVIIRGETPIGNSPQALRKLYDDSGNLKIPYLFLTNGGGVPESKRAADLSSLLGVNILTSQVAQYIRSLTENRKRFQNALVLAVGKGEPATVMSEYGFKNVMSIDEYASYFDDIDPLSHYKHWTCKTEFAKNNASKEKALTESVKAAFIVSDPVDWSRDIQVLCDVLRYMGIPQEESRPQPPVYFASDDLEYKAAFPFNRLGMGAFRIALESIFNRSTGSDLVYTSFGKPNPFVFKNAEAVLKQLLMSTHNGDNVVNNGESGSQTFKTLYMIGDNPSVDIKGARQAGHPWFSILTKTGVFNGILQNDREFPADLVVDTVEDAIDYILKRECSS</sequence>
<dbReference type="EMBL" id="JABWDY010032221">
    <property type="protein sequence ID" value="KAF5184357.1"/>
    <property type="molecule type" value="Genomic_DNA"/>
</dbReference>
<dbReference type="GO" id="GO:0046474">
    <property type="term" value="P:glycerophospholipid biosynthetic process"/>
    <property type="evidence" value="ECO:0007669"/>
    <property type="project" value="TreeGrafter"/>
</dbReference>
<dbReference type="Pfam" id="PF13344">
    <property type="entry name" value="Hydrolase_6"/>
    <property type="match status" value="1"/>
</dbReference>
<dbReference type="NCBIfam" id="TIGR01460">
    <property type="entry name" value="HAD-SF-IIA"/>
    <property type="match status" value="1"/>
</dbReference>
<reference evidence="1 2" key="1">
    <citation type="submission" date="2020-06" db="EMBL/GenBank/DDBJ databases">
        <title>Transcriptomic and genomic resources for Thalictrum thalictroides and T. hernandezii: Facilitating candidate gene discovery in an emerging model plant lineage.</title>
        <authorList>
            <person name="Arias T."/>
            <person name="Riano-Pachon D.M."/>
            <person name="Di Stilio V.S."/>
        </authorList>
    </citation>
    <scope>NUCLEOTIDE SEQUENCE [LARGE SCALE GENOMIC DNA]</scope>
    <source>
        <strain evidence="2">cv. WT478/WT964</strain>
        <tissue evidence="1">Leaves</tissue>
    </source>
</reference>
<dbReference type="OrthoDB" id="10251048at2759"/>
<evidence type="ECO:0000313" key="1">
    <source>
        <dbReference type="EMBL" id="KAF5184357.1"/>
    </source>
</evidence>
<proteinExistence type="predicted"/>
<evidence type="ECO:0000313" key="2">
    <source>
        <dbReference type="Proteomes" id="UP000554482"/>
    </source>
</evidence>
<keyword evidence="1" id="KW-0378">Hydrolase</keyword>
<dbReference type="FunFam" id="3.40.50.1000:FF:000137">
    <property type="entry name" value="Hydrolase family protein / HAD-superfamily protein"/>
    <property type="match status" value="1"/>
</dbReference>
<dbReference type="NCBIfam" id="TIGR01456">
    <property type="entry name" value="CECR5"/>
    <property type="match status" value="1"/>
</dbReference>
<organism evidence="1 2">
    <name type="scientific">Thalictrum thalictroides</name>
    <name type="common">Rue-anemone</name>
    <name type="synonym">Anemone thalictroides</name>
    <dbReference type="NCBI Taxonomy" id="46969"/>
    <lineage>
        <taxon>Eukaryota</taxon>
        <taxon>Viridiplantae</taxon>
        <taxon>Streptophyta</taxon>
        <taxon>Embryophyta</taxon>
        <taxon>Tracheophyta</taxon>
        <taxon>Spermatophyta</taxon>
        <taxon>Magnoliopsida</taxon>
        <taxon>Ranunculales</taxon>
        <taxon>Ranunculaceae</taxon>
        <taxon>Thalictroideae</taxon>
        <taxon>Thalictrum</taxon>
    </lineage>
</organism>
<dbReference type="Proteomes" id="UP000554482">
    <property type="component" value="Unassembled WGS sequence"/>
</dbReference>
<dbReference type="Gene3D" id="3.40.50.1000">
    <property type="entry name" value="HAD superfamily/HAD-like"/>
    <property type="match status" value="2"/>
</dbReference>
<name>A0A7J6VHW4_THATH</name>
<dbReference type="AlphaFoldDB" id="A0A7J6VHW4"/>
<dbReference type="InterPro" id="IPR036412">
    <property type="entry name" value="HAD-like_sf"/>
</dbReference>
<dbReference type="InterPro" id="IPR006357">
    <property type="entry name" value="HAD-SF_hydro_IIA"/>
</dbReference>
<dbReference type="InterPro" id="IPR050324">
    <property type="entry name" value="CDP-alcohol_PTase-I"/>
</dbReference>
<dbReference type="GO" id="GO:0005739">
    <property type="term" value="C:mitochondrion"/>
    <property type="evidence" value="ECO:0007669"/>
    <property type="project" value="TreeGrafter"/>
</dbReference>
<dbReference type="PANTHER" id="PTHR14269:SF4">
    <property type="entry name" value="CAT EYE SYNDROME CRITICAL REGION PROTEIN 5"/>
    <property type="match status" value="1"/>
</dbReference>
<dbReference type="GO" id="GO:0016787">
    <property type="term" value="F:hydrolase activity"/>
    <property type="evidence" value="ECO:0007669"/>
    <property type="project" value="UniProtKB-KW"/>
</dbReference>
<dbReference type="Pfam" id="PF13242">
    <property type="entry name" value="Hydrolase_like"/>
    <property type="match status" value="1"/>
</dbReference>
<gene>
    <name evidence="1" type="ORF">FRX31_026064</name>
</gene>
<accession>A0A7J6VHW4</accession>
<dbReference type="PANTHER" id="PTHR14269">
    <property type="entry name" value="CDP-DIACYLGLYCEROL--GLYCEROL-3-PHOSPHATE 3-PHOSPHATIDYLTRANSFERASE-RELATED"/>
    <property type="match status" value="1"/>
</dbReference>
<protein>
    <submittedName>
        <fullName evidence="1">Haloacid dehalogenase-like hydrolase domain-containing</fullName>
    </submittedName>
</protein>